<dbReference type="OrthoDB" id="6333371at2759"/>
<gene>
    <name evidence="2" type="ORF">AVEN_73548_1</name>
</gene>
<name>A0A4Y2S5A0_ARAVE</name>
<organism evidence="2 3">
    <name type="scientific">Araneus ventricosus</name>
    <name type="common">Orbweaver spider</name>
    <name type="synonym">Epeira ventricosa</name>
    <dbReference type="NCBI Taxonomy" id="182803"/>
    <lineage>
        <taxon>Eukaryota</taxon>
        <taxon>Metazoa</taxon>
        <taxon>Ecdysozoa</taxon>
        <taxon>Arthropoda</taxon>
        <taxon>Chelicerata</taxon>
        <taxon>Arachnida</taxon>
        <taxon>Araneae</taxon>
        <taxon>Araneomorphae</taxon>
        <taxon>Entelegynae</taxon>
        <taxon>Araneoidea</taxon>
        <taxon>Araneidae</taxon>
        <taxon>Araneus</taxon>
    </lineage>
</organism>
<dbReference type="EMBL" id="BGPR01019866">
    <property type="protein sequence ID" value="GBN83177.1"/>
    <property type="molecule type" value="Genomic_DNA"/>
</dbReference>
<evidence type="ECO:0000313" key="2">
    <source>
        <dbReference type="EMBL" id="GBN83177.1"/>
    </source>
</evidence>
<reference evidence="2 3" key="1">
    <citation type="journal article" date="2019" name="Sci. Rep.">
        <title>Orb-weaving spider Araneus ventricosus genome elucidates the spidroin gene catalogue.</title>
        <authorList>
            <person name="Kono N."/>
            <person name="Nakamura H."/>
            <person name="Ohtoshi R."/>
            <person name="Moran D.A.P."/>
            <person name="Shinohara A."/>
            <person name="Yoshida Y."/>
            <person name="Fujiwara M."/>
            <person name="Mori M."/>
            <person name="Tomita M."/>
            <person name="Arakawa K."/>
        </authorList>
    </citation>
    <scope>NUCLEOTIDE SEQUENCE [LARGE SCALE GENOMIC DNA]</scope>
</reference>
<keyword evidence="3" id="KW-1185">Reference proteome</keyword>
<dbReference type="AlphaFoldDB" id="A0A4Y2S5A0"/>
<feature type="region of interest" description="Disordered" evidence="1">
    <location>
        <begin position="1"/>
        <end position="21"/>
    </location>
</feature>
<feature type="region of interest" description="Disordered" evidence="1">
    <location>
        <begin position="100"/>
        <end position="121"/>
    </location>
</feature>
<evidence type="ECO:0000313" key="3">
    <source>
        <dbReference type="Proteomes" id="UP000499080"/>
    </source>
</evidence>
<proteinExistence type="predicted"/>
<protein>
    <submittedName>
        <fullName evidence="2">Uncharacterized protein</fullName>
    </submittedName>
</protein>
<sequence>MKKVEAGLARAKARPGDKGAHLVSRGSVLPKILFDVQGSARFARRIDLPSGKVSASGSKPESTEDLPCMWACCTLSYVGAKRLSADVIRKFGEGILAQASSSSTDWGLKLRGPSQSSPRVA</sequence>
<evidence type="ECO:0000256" key="1">
    <source>
        <dbReference type="SAM" id="MobiDB-lite"/>
    </source>
</evidence>
<dbReference type="Proteomes" id="UP000499080">
    <property type="component" value="Unassembled WGS sequence"/>
</dbReference>
<comment type="caution">
    <text evidence="2">The sequence shown here is derived from an EMBL/GenBank/DDBJ whole genome shotgun (WGS) entry which is preliminary data.</text>
</comment>
<accession>A0A4Y2S5A0</accession>